<evidence type="ECO:0000256" key="1">
    <source>
        <dbReference type="ARBA" id="ARBA00025757"/>
    </source>
</evidence>
<dbReference type="PANTHER" id="PTHR47061:SF1">
    <property type="entry name" value="LYR MOTIF-CONTAINING PROTEIN 9"/>
    <property type="match status" value="1"/>
</dbReference>
<dbReference type="Proteomes" id="UP000838412">
    <property type="component" value="Chromosome 1"/>
</dbReference>
<dbReference type="PANTHER" id="PTHR47061">
    <property type="entry name" value="LYR MOTIF-CONTAINING PROTEIN 9"/>
    <property type="match status" value="1"/>
</dbReference>
<comment type="similarity">
    <text evidence="1">Belongs to the complex I LYR family. LYRM9 subfamily.</text>
</comment>
<feature type="compositionally biased region" description="Polar residues" evidence="2">
    <location>
        <begin position="9"/>
        <end position="19"/>
    </location>
</feature>
<gene>
    <name evidence="3" type="primary">LYRM9</name>
    <name evidence="3" type="ORF">BLAG_LOCUS1240</name>
</gene>
<dbReference type="InterPro" id="IPR052151">
    <property type="entry name" value="Complex_I_LYR"/>
</dbReference>
<dbReference type="AlphaFoldDB" id="A0A8J9V921"/>
<keyword evidence="4" id="KW-1185">Reference proteome</keyword>
<proteinExistence type="inferred from homology"/>
<dbReference type="CDD" id="cd20269">
    <property type="entry name" value="Complex1_LYR_LYRM9"/>
    <property type="match status" value="1"/>
</dbReference>
<organism evidence="3 4">
    <name type="scientific">Branchiostoma lanceolatum</name>
    <name type="common">Common lancelet</name>
    <name type="synonym">Amphioxus lanceolatum</name>
    <dbReference type="NCBI Taxonomy" id="7740"/>
    <lineage>
        <taxon>Eukaryota</taxon>
        <taxon>Metazoa</taxon>
        <taxon>Chordata</taxon>
        <taxon>Cephalochordata</taxon>
        <taxon>Leptocardii</taxon>
        <taxon>Amphioxiformes</taxon>
        <taxon>Branchiostomatidae</taxon>
        <taxon>Branchiostoma</taxon>
    </lineage>
</organism>
<evidence type="ECO:0000256" key="2">
    <source>
        <dbReference type="SAM" id="MobiDB-lite"/>
    </source>
</evidence>
<feature type="region of interest" description="Disordered" evidence="2">
    <location>
        <begin position="1"/>
        <end position="27"/>
    </location>
</feature>
<reference evidence="3" key="1">
    <citation type="submission" date="2022-01" db="EMBL/GenBank/DDBJ databases">
        <authorList>
            <person name="Braso-Vives M."/>
        </authorList>
    </citation>
    <scope>NUCLEOTIDE SEQUENCE</scope>
</reference>
<accession>A0A8J9V921</accession>
<dbReference type="EMBL" id="OV696686">
    <property type="protein sequence ID" value="CAH1231278.1"/>
    <property type="molecule type" value="Genomic_DNA"/>
</dbReference>
<dbReference type="InterPro" id="IPR045291">
    <property type="entry name" value="Complex1_LYR_LYRM9"/>
</dbReference>
<name>A0A8J9V921_BRALA</name>
<evidence type="ECO:0000313" key="4">
    <source>
        <dbReference type="Proteomes" id="UP000838412"/>
    </source>
</evidence>
<protein>
    <submittedName>
        <fullName evidence="3">LYRM9 protein</fullName>
    </submittedName>
</protein>
<evidence type="ECO:0000313" key="3">
    <source>
        <dbReference type="EMBL" id="CAH1231278.1"/>
    </source>
</evidence>
<dbReference type="OrthoDB" id="190541at2759"/>
<sequence>MRMWRRQHGTSQISRNTLRGRSMDGVMPNRKQQLLYTSDRHQGFNSHADETDPERIQQIIKKAIEDADWILNKYNVETSS</sequence>